<dbReference type="Proteomes" id="UP000032254">
    <property type="component" value="Unassembled WGS sequence"/>
</dbReference>
<dbReference type="InterPro" id="IPR004401">
    <property type="entry name" value="YbaB/EbfC"/>
</dbReference>
<keyword evidence="2" id="KW-1185">Reference proteome</keyword>
<dbReference type="OrthoDB" id="5118533at2"/>
<dbReference type="Gene3D" id="3.30.1310.10">
    <property type="entry name" value="Nucleoid-associated protein YbaB-like domain"/>
    <property type="match status" value="1"/>
</dbReference>
<dbReference type="AlphaFoldDB" id="A0A0D0X516"/>
<protein>
    <recommendedName>
        <fullName evidence="3">YbaB/EbfC DNA-binding family protein</fullName>
    </recommendedName>
</protein>
<dbReference type="PATRIC" id="fig|47853.6.peg.2828"/>
<sequence length="138" mass="15253">MEFSERIESLFQRYQQQRDGLGALRRRMRSIAVTRTSPRREVSVTVGHNGVVSDITFPTNAYRRLAPAELRTLLMQAIGEAREEAQSQAAAVIAPLLPDGLNARDLISGDVDTDTLLPPQPRMVNSVRQQLGLGRVSG</sequence>
<dbReference type="GO" id="GO:0003677">
    <property type="term" value="F:DNA binding"/>
    <property type="evidence" value="ECO:0007669"/>
    <property type="project" value="InterPro"/>
</dbReference>
<dbReference type="Pfam" id="PF02575">
    <property type="entry name" value="YbaB_DNA_bd"/>
    <property type="match status" value="1"/>
</dbReference>
<dbReference type="GeneID" id="301308768"/>
<evidence type="ECO:0008006" key="3">
    <source>
        <dbReference type="Google" id="ProtNLM"/>
    </source>
</evidence>
<name>A0A0D0X516_9ACTN</name>
<dbReference type="InterPro" id="IPR036894">
    <property type="entry name" value="YbaB-like_sf"/>
</dbReference>
<evidence type="ECO:0000313" key="1">
    <source>
        <dbReference type="EMBL" id="KIR66181.1"/>
    </source>
</evidence>
<evidence type="ECO:0000313" key="2">
    <source>
        <dbReference type="Proteomes" id="UP000032254"/>
    </source>
</evidence>
<gene>
    <name evidence="1" type="ORF">TK50_13380</name>
</gene>
<organism evidence="1 2">
    <name type="scientific">Micromonospora haikouensis</name>
    <dbReference type="NCBI Taxonomy" id="686309"/>
    <lineage>
        <taxon>Bacteria</taxon>
        <taxon>Bacillati</taxon>
        <taxon>Actinomycetota</taxon>
        <taxon>Actinomycetes</taxon>
        <taxon>Micromonosporales</taxon>
        <taxon>Micromonosporaceae</taxon>
        <taxon>Micromonospora</taxon>
    </lineage>
</organism>
<comment type="caution">
    <text evidence="1">The sequence shown here is derived from an EMBL/GenBank/DDBJ whole genome shotgun (WGS) entry which is preliminary data.</text>
</comment>
<accession>A0A0D0X516</accession>
<dbReference type="SUPFAM" id="SSF82607">
    <property type="entry name" value="YbaB-like"/>
    <property type="match status" value="1"/>
</dbReference>
<dbReference type="RefSeq" id="WP_043963043.1">
    <property type="nucleotide sequence ID" value="NZ_JBEZEN010000049.1"/>
</dbReference>
<proteinExistence type="predicted"/>
<dbReference type="EMBL" id="JXSX01000001">
    <property type="protein sequence ID" value="KIR66181.1"/>
    <property type="molecule type" value="Genomic_DNA"/>
</dbReference>
<reference evidence="1 2" key="1">
    <citation type="submission" date="2015-01" db="EMBL/GenBank/DDBJ databases">
        <title>Sequencing and annotation of Micromonospora carbonacea strain JXNU-1 genome.</title>
        <authorList>
            <person name="Long Z."/>
            <person name="Huang Y."/>
            <person name="Jiang Y."/>
        </authorList>
    </citation>
    <scope>NUCLEOTIDE SEQUENCE [LARGE SCALE GENOMIC DNA]</scope>
    <source>
        <strain evidence="1 2">JXNU-1</strain>
    </source>
</reference>